<dbReference type="PROSITE" id="PS50931">
    <property type="entry name" value="HTH_LYSR"/>
    <property type="match status" value="1"/>
</dbReference>
<dbReference type="GO" id="GO:0003700">
    <property type="term" value="F:DNA-binding transcription factor activity"/>
    <property type="evidence" value="ECO:0007669"/>
    <property type="project" value="InterPro"/>
</dbReference>
<keyword evidence="11" id="KW-1185">Reference proteome</keyword>
<evidence type="ECO:0000313" key="11">
    <source>
        <dbReference type="Proteomes" id="UP000477849"/>
    </source>
</evidence>
<dbReference type="Gene3D" id="3.40.190.10">
    <property type="entry name" value="Periplasmic binding protein-like II"/>
    <property type="match status" value="2"/>
</dbReference>
<keyword evidence="2" id="KW-0805">Transcription regulation</keyword>
<keyword evidence="4" id="KW-0804">Transcription</keyword>
<dbReference type="SUPFAM" id="SSF53850">
    <property type="entry name" value="Periplasmic binding protein-like II"/>
    <property type="match status" value="1"/>
</dbReference>
<dbReference type="Pfam" id="PF03466">
    <property type="entry name" value="LysR_substrate"/>
    <property type="match status" value="1"/>
</dbReference>
<evidence type="ECO:0000256" key="6">
    <source>
        <dbReference type="ARBA" id="ARBA00067332"/>
    </source>
</evidence>
<evidence type="ECO:0000259" key="9">
    <source>
        <dbReference type="PROSITE" id="PS50931"/>
    </source>
</evidence>
<dbReference type="EMBL" id="JAAKZH010000005">
    <property type="protein sequence ID" value="NGO65468.1"/>
    <property type="molecule type" value="Genomic_DNA"/>
</dbReference>
<dbReference type="GO" id="GO:0006351">
    <property type="term" value="P:DNA-templated transcription"/>
    <property type="evidence" value="ECO:0007669"/>
    <property type="project" value="TreeGrafter"/>
</dbReference>
<dbReference type="InterPro" id="IPR005119">
    <property type="entry name" value="LysR_subst-bd"/>
</dbReference>
<evidence type="ECO:0000256" key="4">
    <source>
        <dbReference type="ARBA" id="ARBA00023163"/>
    </source>
</evidence>
<comment type="caution">
    <text evidence="10">The sequence shown here is derived from an EMBL/GenBank/DDBJ whole genome shotgun (WGS) entry which is preliminary data.</text>
</comment>
<dbReference type="PANTHER" id="PTHR30537">
    <property type="entry name" value="HTH-TYPE TRANSCRIPTIONAL REGULATOR"/>
    <property type="match status" value="1"/>
</dbReference>
<keyword evidence="3" id="KW-0238">DNA-binding</keyword>
<dbReference type="FunFam" id="1.10.10.10:FF:000001">
    <property type="entry name" value="LysR family transcriptional regulator"/>
    <property type="match status" value="1"/>
</dbReference>
<dbReference type="PRINTS" id="PR00039">
    <property type="entry name" value="HTHLYSR"/>
</dbReference>
<evidence type="ECO:0000256" key="5">
    <source>
        <dbReference type="ARBA" id="ARBA00054626"/>
    </source>
</evidence>
<dbReference type="InterPro" id="IPR036388">
    <property type="entry name" value="WH-like_DNA-bd_sf"/>
</dbReference>
<proteinExistence type="inferred from homology"/>
<organism evidence="10 11">
    <name type="scientific">Rhizobium daejeonense</name>
    <dbReference type="NCBI Taxonomy" id="240521"/>
    <lineage>
        <taxon>Bacteria</taxon>
        <taxon>Pseudomonadati</taxon>
        <taxon>Pseudomonadota</taxon>
        <taxon>Alphaproteobacteria</taxon>
        <taxon>Hyphomicrobiales</taxon>
        <taxon>Rhizobiaceae</taxon>
        <taxon>Rhizobium/Agrobacterium group</taxon>
        <taxon>Rhizobium</taxon>
    </lineage>
</organism>
<evidence type="ECO:0000256" key="8">
    <source>
        <dbReference type="SAM" id="Coils"/>
    </source>
</evidence>
<reference evidence="10 11" key="1">
    <citation type="submission" date="2020-02" db="EMBL/GenBank/DDBJ databases">
        <title>Genome sequence of the type strain CCBAU10050 of Rhizobium daejeonense.</title>
        <authorList>
            <person name="Gao J."/>
            <person name="Sun J."/>
        </authorList>
    </citation>
    <scope>NUCLEOTIDE SEQUENCE [LARGE SCALE GENOMIC DNA]</scope>
    <source>
        <strain evidence="10 11">CCBAU10050</strain>
    </source>
</reference>
<gene>
    <name evidence="10" type="ORF">G6N76_17490</name>
</gene>
<dbReference type="SUPFAM" id="SSF46785">
    <property type="entry name" value="Winged helix' DNA-binding domain"/>
    <property type="match status" value="1"/>
</dbReference>
<comment type="similarity">
    <text evidence="1">Belongs to the LysR transcriptional regulatory family.</text>
</comment>
<keyword evidence="8" id="KW-0175">Coiled coil</keyword>
<dbReference type="AlphaFoldDB" id="A0A6M1SAW3"/>
<dbReference type="Pfam" id="PF00126">
    <property type="entry name" value="HTH_1"/>
    <property type="match status" value="1"/>
</dbReference>
<dbReference type="GO" id="GO:0043565">
    <property type="term" value="F:sequence-specific DNA binding"/>
    <property type="evidence" value="ECO:0007669"/>
    <property type="project" value="TreeGrafter"/>
</dbReference>
<evidence type="ECO:0000256" key="1">
    <source>
        <dbReference type="ARBA" id="ARBA00009437"/>
    </source>
</evidence>
<feature type="domain" description="HTH lysR-type" evidence="9">
    <location>
        <begin position="5"/>
        <end position="62"/>
    </location>
</feature>
<evidence type="ECO:0000256" key="7">
    <source>
        <dbReference type="ARBA" id="ARBA00083243"/>
    </source>
</evidence>
<accession>A0A6M1SAW3</accession>
<dbReference type="InterPro" id="IPR058163">
    <property type="entry name" value="LysR-type_TF_proteobact-type"/>
</dbReference>
<evidence type="ECO:0000256" key="2">
    <source>
        <dbReference type="ARBA" id="ARBA00023015"/>
    </source>
</evidence>
<comment type="function">
    <text evidence="5">Transcriptional regulator of the ttuABCDE tartrate utilization operon.</text>
</comment>
<sequence length="313" mass="35101">MRKLPALSAMKIFEVVGQTRSFTRAADRLNLTQSAVSRQVRNLEEQLGETLVIRRHHHLDLTPSGIELLEALQRAFHDVELTVRNIMEKSNQNRLRVNVPPTFAKRWLMPRFGSLRRFLPDIEISITTELQDSLTERSILDCAIRFGDGEWPMLQSQLLITERHIAVCSPQLLAGCASGPLDLSGLTFLHVLASADQRYLTWQHWLDAAGLSHTDTRGGLEFDLLDMAIEAACNGLGVTVADRFMVESLMEEGRLTKVLDVEVEGHESYWLVTRAEQVDSANVKAFRQWLRLELSGDPEHAGNPETAVKAGAA</sequence>
<dbReference type="InterPro" id="IPR000847">
    <property type="entry name" value="LysR_HTH_N"/>
</dbReference>
<dbReference type="InterPro" id="IPR036390">
    <property type="entry name" value="WH_DNA-bd_sf"/>
</dbReference>
<dbReference type="Proteomes" id="UP000477849">
    <property type="component" value="Unassembled WGS sequence"/>
</dbReference>
<dbReference type="CDD" id="cd08432">
    <property type="entry name" value="PBP2_GcdR_TrpI_HvrB_AmpR_like"/>
    <property type="match status" value="1"/>
</dbReference>
<protein>
    <recommendedName>
        <fullName evidence="6">HTH-type transcriptional regulator TtuA</fullName>
    </recommendedName>
    <alternativeName>
        <fullName evidence="7">Tartrate utilization transcriptional regulator</fullName>
    </alternativeName>
</protein>
<dbReference type="RefSeq" id="WP_163901973.1">
    <property type="nucleotide sequence ID" value="NZ_CP048427.1"/>
</dbReference>
<feature type="coiled-coil region" evidence="8">
    <location>
        <begin position="26"/>
        <end position="89"/>
    </location>
</feature>
<dbReference type="Gene3D" id="1.10.10.10">
    <property type="entry name" value="Winged helix-like DNA-binding domain superfamily/Winged helix DNA-binding domain"/>
    <property type="match status" value="1"/>
</dbReference>
<name>A0A6M1SAW3_9HYPH</name>
<evidence type="ECO:0000256" key="3">
    <source>
        <dbReference type="ARBA" id="ARBA00023125"/>
    </source>
</evidence>
<dbReference type="PANTHER" id="PTHR30537:SF26">
    <property type="entry name" value="GLYCINE CLEAVAGE SYSTEM TRANSCRIPTIONAL ACTIVATOR"/>
    <property type="match status" value="1"/>
</dbReference>
<evidence type="ECO:0000313" key="10">
    <source>
        <dbReference type="EMBL" id="NGO65468.1"/>
    </source>
</evidence>